<organism evidence="2 3">
    <name type="scientific">Rhizobium rhododendri</name>
    <dbReference type="NCBI Taxonomy" id="2506430"/>
    <lineage>
        <taxon>Bacteria</taxon>
        <taxon>Pseudomonadati</taxon>
        <taxon>Pseudomonadota</taxon>
        <taxon>Alphaproteobacteria</taxon>
        <taxon>Hyphomicrobiales</taxon>
        <taxon>Rhizobiaceae</taxon>
        <taxon>Rhizobium/Agrobacterium group</taxon>
        <taxon>Rhizobium</taxon>
    </lineage>
</organism>
<keyword evidence="1" id="KW-0732">Signal</keyword>
<dbReference type="Proteomes" id="UP000318939">
    <property type="component" value="Chromosome"/>
</dbReference>
<keyword evidence="3" id="KW-1185">Reference proteome</keyword>
<reference evidence="2" key="2">
    <citation type="journal article" date="2023" name="MicrobiologyOpen">
        <title>Genomics of the tumorigenes clade of the family Rhizobiaceae and description of Rhizobium rhododendri sp. nov.</title>
        <authorList>
            <person name="Kuzmanovic N."/>
            <person name="diCenzo G.C."/>
            <person name="Bunk B."/>
            <person name="Sproeer C."/>
            <person name="Fruehling A."/>
            <person name="Neumann-Schaal M."/>
            <person name="Overmann J."/>
            <person name="Smalla K."/>
        </authorList>
    </citation>
    <scope>NUCLEOTIDE SEQUENCE</scope>
    <source>
        <strain evidence="2">Rho-6.2</strain>
    </source>
</reference>
<feature type="chain" id="PRO_5045937303" description="Cell envelope integrity protein TolA" evidence="1">
    <location>
        <begin position="29"/>
        <end position="130"/>
    </location>
</feature>
<sequence length="130" mass="14327">MSFQMNTKSKLCLALVLSLVLLVARAEARPAMLKQSTIDGVMHAIIARWNLPSDLAIRGLRAEVRVNLNTRGEISGKPAPHITGGTAAQQQRFAELVTRTILQAAPFTGLPLDKYKSWKTLIVRFEAQAF</sequence>
<evidence type="ECO:0000313" key="2">
    <source>
        <dbReference type="EMBL" id="WFS23579.1"/>
    </source>
</evidence>
<evidence type="ECO:0000313" key="3">
    <source>
        <dbReference type="Proteomes" id="UP000318939"/>
    </source>
</evidence>
<dbReference type="RefSeq" id="WP_142824387.1">
    <property type="nucleotide sequence ID" value="NZ_CP117267.1"/>
</dbReference>
<name>A0ABY8IIQ6_9HYPH</name>
<gene>
    <name evidence="2" type="ORF">PR018_03390</name>
</gene>
<feature type="signal peptide" evidence="1">
    <location>
        <begin position="1"/>
        <end position="28"/>
    </location>
</feature>
<dbReference type="Gene3D" id="3.30.1150.10">
    <property type="match status" value="1"/>
</dbReference>
<evidence type="ECO:0000256" key="1">
    <source>
        <dbReference type="SAM" id="SignalP"/>
    </source>
</evidence>
<evidence type="ECO:0008006" key="4">
    <source>
        <dbReference type="Google" id="ProtNLM"/>
    </source>
</evidence>
<accession>A0ABY8IIQ6</accession>
<dbReference type="SUPFAM" id="SSF74653">
    <property type="entry name" value="TolA/TonB C-terminal domain"/>
    <property type="match status" value="1"/>
</dbReference>
<reference evidence="2" key="1">
    <citation type="journal article" date="2019" name="Phytopathology">
        <title>A Novel Group of Rhizobium tumorigenes-Like Agrobacteria Associated with Crown Gall Disease of Rhododendron and Blueberry.</title>
        <authorList>
            <person name="Kuzmanovic N."/>
            <person name="Behrens P."/>
            <person name="Idczak E."/>
            <person name="Wagner S."/>
            <person name="Gotz M."/>
            <person name="Sproer C."/>
            <person name="Bunk B."/>
            <person name="Overmann J."/>
            <person name="Smalla K."/>
        </authorList>
    </citation>
    <scope>NUCLEOTIDE SEQUENCE</scope>
    <source>
        <strain evidence="2">Rho-6.2</strain>
    </source>
</reference>
<proteinExistence type="predicted"/>
<dbReference type="EMBL" id="CP117267">
    <property type="protein sequence ID" value="WFS23579.1"/>
    <property type="molecule type" value="Genomic_DNA"/>
</dbReference>
<protein>
    <recommendedName>
        <fullName evidence="4">Cell envelope integrity protein TolA</fullName>
    </recommendedName>
</protein>